<evidence type="ECO:0000259" key="1">
    <source>
        <dbReference type="PROSITE" id="PS50234"/>
    </source>
</evidence>
<evidence type="ECO:0000313" key="2">
    <source>
        <dbReference type="EMBL" id="GFO02335.1"/>
    </source>
</evidence>
<dbReference type="EMBL" id="BLXT01003580">
    <property type="protein sequence ID" value="GFO02335.1"/>
    <property type="molecule type" value="Genomic_DNA"/>
</dbReference>
<feature type="non-terminal residue" evidence="2">
    <location>
        <position position="1"/>
    </location>
</feature>
<comment type="caution">
    <text evidence="2">The sequence shown here is derived from an EMBL/GenBank/DDBJ whole genome shotgun (WGS) entry which is preliminary data.</text>
</comment>
<keyword evidence="3" id="KW-1185">Reference proteome</keyword>
<dbReference type="PROSITE" id="PS50234">
    <property type="entry name" value="VWFA"/>
    <property type="match status" value="1"/>
</dbReference>
<dbReference type="Pfam" id="PF00092">
    <property type="entry name" value="VWA"/>
    <property type="match status" value="1"/>
</dbReference>
<dbReference type="InterPro" id="IPR002035">
    <property type="entry name" value="VWF_A"/>
</dbReference>
<reference evidence="2 3" key="1">
    <citation type="journal article" date="2021" name="Elife">
        <title>Chloroplast acquisition without the gene transfer in kleptoplastic sea slugs, Plakobranchus ocellatus.</title>
        <authorList>
            <person name="Maeda T."/>
            <person name="Takahashi S."/>
            <person name="Yoshida T."/>
            <person name="Shimamura S."/>
            <person name="Takaki Y."/>
            <person name="Nagai Y."/>
            <person name="Toyoda A."/>
            <person name="Suzuki Y."/>
            <person name="Arimoto A."/>
            <person name="Ishii H."/>
            <person name="Satoh N."/>
            <person name="Nishiyama T."/>
            <person name="Hasebe M."/>
            <person name="Maruyama T."/>
            <person name="Minagawa J."/>
            <person name="Obokata J."/>
            <person name="Shigenobu S."/>
        </authorList>
    </citation>
    <scope>NUCLEOTIDE SEQUENCE [LARGE SCALE GENOMIC DNA]</scope>
</reference>
<gene>
    <name evidence="2" type="ORF">PoB_002884000</name>
</gene>
<name>A0AAV4A2E7_9GAST</name>
<dbReference type="InterPro" id="IPR036465">
    <property type="entry name" value="vWFA_dom_sf"/>
</dbReference>
<dbReference type="AlphaFoldDB" id="A0AAV4A2E7"/>
<dbReference type="PANTHER" id="PTHR24020:SF20">
    <property type="entry name" value="PH DOMAIN-CONTAINING PROTEIN"/>
    <property type="match status" value="1"/>
</dbReference>
<dbReference type="SUPFAM" id="SSF53300">
    <property type="entry name" value="vWA-like"/>
    <property type="match status" value="1"/>
</dbReference>
<dbReference type="InterPro" id="IPR050525">
    <property type="entry name" value="ECM_Assembly_Org"/>
</dbReference>
<organism evidence="2 3">
    <name type="scientific">Plakobranchus ocellatus</name>
    <dbReference type="NCBI Taxonomy" id="259542"/>
    <lineage>
        <taxon>Eukaryota</taxon>
        <taxon>Metazoa</taxon>
        <taxon>Spiralia</taxon>
        <taxon>Lophotrochozoa</taxon>
        <taxon>Mollusca</taxon>
        <taxon>Gastropoda</taxon>
        <taxon>Heterobranchia</taxon>
        <taxon>Euthyneura</taxon>
        <taxon>Panpulmonata</taxon>
        <taxon>Sacoglossa</taxon>
        <taxon>Placobranchoidea</taxon>
        <taxon>Plakobranchidae</taxon>
        <taxon>Plakobranchus</taxon>
    </lineage>
</organism>
<dbReference type="PANTHER" id="PTHR24020">
    <property type="entry name" value="COLLAGEN ALPHA"/>
    <property type="match status" value="1"/>
</dbReference>
<feature type="domain" description="VWFA" evidence="1">
    <location>
        <begin position="84"/>
        <end position="221"/>
    </location>
</feature>
<evidence type="ECO:0000313" key="3">
    <source>
        <dbReference type="Proteomes" id="UP000735302"/>
    </source>
</evidence>
<dbReference type="Proteomes" id="UP000735302">
    <property type="component" value="Unassembled WGS sequence"/>
</dbReference>
<protein>
    <recommendedName>
        <fullName evidence="1">VWFA domain-containing protein</fullName>
    </recommendedName>
</protein>
<proteinExistence type="predicted"/>
<dbReference type="Gene3D" id="3.40.50.410">
    <property type="entry name" value="von Willebrand factor, type A domain"/>
    <property type="match status" value="1"/>
</dbReference>
<accession>A0AAV4A2E7</accession>
<sequence>YMLVFLDGTSMDNNSTIDTIVAAGEANITIISVSLRGILQESVQVAGRSFRQFSVHHASELASRSDIVEEIASIICLECKGYSEVVFLIDGSDSTRRISDDLSTVFYTRGVVDLVKNVTANIAMGPIREALISYSMTAELLVSLTDNTTAINHALDNIEPQYLNTKAGLAFRKAREALETARPPRADDVPRYIIYLVDGAVSNVTDLALETQATRDKGIDVSKHMSVFRAYQHHIKGGKDNTHST</sequence>